<feature type="compositionally biased region" description="Polar residues" evidence="1">
    <location>
        <begin position="386"/>
        <end position="400"/>
    </location>
</feature>
<proteinExistence type="predicted"/>
<comment type="caution">
    <text evidence="3">The sequence shown here is derived from an EMBL/GenBank/DDBJ whole genome shotgun (WGS) entry which is preliminary data.</text>
</comment>
<accession>D4YQT8</accession>
<dbReference type="EMBL" id="ADNU01000081">
    <property type="protein sequence ID" value="EFG46425.1"/>
    <property type="molecule type" value="Genomic_DNA"/>
</dbReference>
<keyword evidence="4" id="KW-1185">Reference proteome</keyword>
<dbReference type="GO" id="GO:0015074">
    <property type="term" value="P:DNA integration"/>
    <property type="evidence" value="ECO:0007669"/>
    <property type="project" value="InterPro"/>
</dbReference>
<evidence type="ECO:0000256" key="1">
    <source>
        <dbReference type="SAM" id="MobiDB-lite"/>
    </source>
</evidence>
<dbReference type="PROSITE" id="PS50994">
    <property type="entry name" value="INTEGRASE"/>
    <property type="match status" value="1"/>
</dbReference>
<reference evidence="3 4" key="1">
    <citation type="submission" date="2010-04" db="EMBL/GenBank/DDBJ databases">
        <authorList>
            <person name="Qin X."/>
            <person name="Bachman B."/>
            <person name="Battles P."/>
            <person name="Bell A."/>
            <person name="Bess C."/>
            <person name="Bickham C."/>
            <person name="Chaboub L."/>
            <person name="Chen D."/>
            <person name="Coyle M."/>
            <person name="Deiros D.R."/>
            <person name="Dinh H."/>
            <person name="Forbes L."/>
            <person name="Fowler G."/>
            <person name="Francisco L."/>
            <person name="Fu Q."/>
            <person name="Gubbala S."/>
            <person name="Hale W."/>
            <person name="Han Y."/>
            <person name="Hemphill L."/>
            <person name="Highlander S.K."/>
            <person name="Hirani K."/>
            <person name="Hogues M."/>
            <person name="Jackson L."/>
            <person name="Jakkamsetti A."/>
            <person name="Javaid M."/>
            <person name="Jiang H."/>
            <person name="Korchina V."/>
            <person name="Kovar C."/>
            <person name="Lara F."/>
            <person name="Lee S."/>
            <person name="Mata R."/>
            <person name="Mathew T."/>
            <person name="Moen C."/>
            <person name="Morales K."/>
            <person name="Munidasa M."/>
            <person name="Nazareth L."/>
            <person name="Ngo R."/>
            <person name="Nguyen L."/>
            <person name="Okwuonu G."/>
            <person name="Ongeri F."/>
            <person name="Patil S."/>
            <person name="Petrosino J."/>
            <person name="Pham C."/>
            <person name="Pham P."/>
            <person name="Pu L.-L."/>
            <person name="Puazo M."/>
            <person name="Raj R."/>
            <person name="Reid J."/>
            <person name="Rouhana J."/>
            <person name="Saada N."/>
            <person name="Shang Y."/>
            <person name="Simmons D."/>
            <person name="Thornton R."/>
            <person name="Warren J."/>
            <person name="Weissenberger G."/>
            <person name="Zhang J."/>
            <person name="Zhang L."/>
            <person name="Zhou C."/>
            <person name="Zhu D."/>
            <person name="Muzny D."/>
            <person name="Worley K."/>
            <person name="Gibbs R."/>
        </authorList>
    </citation>
    <scope>NUCLEOTIDE SEQUENCE [LARGE SCALE GENOMIC DNA]</scope>
    <source>
        <strain evidence="3 4">ATCC 49030</strain>
    </source>
</reference>
<dbReference type="InterPro" id="IPR012337">
    <property type="entry name" value="RNaseH-like_sf"/>
</dbReference>
<gene>
    <name evidence="3" type="primary">tnp3514b</name>
    <name evidence="3" type="ORF">HMPREF0183_2298</name>
</gene>
<organism evidence="3 4">
    <name type="scientific">Brevibacterium mcbrellneri ATCC 49030</name>
    <dbReference type="NCBI Taxonomy" id="585530"/>
    <lineage>
        <taxon>Bacteria</taxon>
        <taxon>Bacillati</taxon>
        <taxon>Actinomycetota</taxon>
        <taxon>Actinomycetes</taxon>
        <taxon>Micrococcales</taxon>
        <taxon>Brevibacteriaceae</taxon>
        <taxon>Brevibacterium</taxon>
    </lineage>
</organism>
<dbReference type="Proteomes" id="UP000005714">
    <property type="component" value="Unassembled WGS sequence"/>
</dbReference>
<name>D4YQT8_9MICO</name>
<dbReference type="STRING" id="585530.HMPREF0183_2298"/>
<dbReference type="eggNOG" id="COG3415">
    <property type="taxonomic scope" value="Bacteria"/>
</dbReference>
<evidence type="ECO:0000313" key="4">
    <source>
        <dbReference type="Proteomes" id="UP000005714"/>
    </source>
</evidence>
<dbReference type="InterPro" id="IPR036397">
    <property type="entry name" value="RNaseH_sf"/>
</dbReference>
<dbReference type="eggNOG" id="COG2801">
    <property type="taxonomic scope" value="Bacteria"/>
</dbReference>
<dbReference type="InterPro" id="IPR055247">
    <property type="entry name" value="InsJ-like_HTH"/>
</dbReference>
<protein>
    <submittedName>
        <fullName evidence="3">Integrase core domain protein</fullName>
    </submittedName>
</protein>
<dbReference type="Pfam" id="PF13518">
    <property type="entry name" value="HTH_28"/>
    <property type="match status" value="1"/>
</dbReference>
<dbReference type="AlphaFoldDB" id="D4YQT8"/>
<evidence type="ECO:0000313" key="3">
    <source>
        <dbReference type="EMBL" id="EFG46425.1"/>
    </source>
</evidence>
<sequence length="400" mass="45114">MSYNNPNLAIVKAVTEQHMSISQAARHFNRSRQWIYTLLKRYHAGGPEAVLPQSTAPRSTPNKTTDTTIKNIIAIRRELTAKGADNGPETIAWILTQRGLHAPAESTIRRILTQQGMVTPQPAKRPKASLRRFEATLPNECWQADVTHTRLRNGKAIDVLDFIDDHSRYLLYLVAHPRVYGPTVATAIHTITDTYGLPQSTLTDNGLIFTARLAGAKGGKTAFEKFLEHHSIKQKNGRVAHPQTQGKIERFHQTLKKWIRAQTPAETIPELQQQLDTFRHWYNTERPHRALGRRTPQQAYEALPKASPQPLVTEDNRVRNDKVDKAGRITLRFAGQMRYLGIGRAHTGTRTLTIITGTHALTTNTETGEIIAEHNIDTGRRYQPNLIKNTRPTQTQTPQS</sequence>
<dbReference type="OrthoDB" id="568335at2"/>
<dbReference type="InterPro" id="IPR009057">
    <property type="entry name" value="Homeodomain-like_sf"/>
</dbReference>
<dbReference type="RefSeq" id="WP_005886220.1">
    <property type="nucleotide sequence ID" value="NZ_ADNU01000081.1"/>
</dbReference>
<dbReference type="SUPFAM" id="SSF46689">
    <property type="entry name" value="Homeodomain-like"/>
    <property type="match status" value="1"/>
</dbReference>
<dbReference type="Gene3D" id="3.30.420.10">
    <property type="entry name" value="Ribonuclease H-like superfamily/Ribonuclease H"/>
    <property type="match status" value="1"/>
</dbReference>
<dbReference type="NCBIfam" id="NF033577">
    <property type="entry name" value="transpos_IS481"/>
    <property type="match status" value="1"/>
</dbReference>
<evidence type="ECO:0000259" key="2">
    <source>
        <dbReference type="PROSITE" id="PS50994"/>
    </source>
</evidence>
<dbReference type="PANTHER" id="PTHR35004:SF7">
    <property type="entry name" value="INTEGRASE PROTEIN"/>
    <property type="match status" value="1"/>
</dbReference>
<dbReference type="GO" id="GO:0003676">
    <property type="term" value="F:nucleic acid binding"/>
    <property type="evidence" value="ECO:0007669"/>
    <property type="project" value="InterPro"/>
</dbReference>
<dbReference type="SUPFAM" id="SSF53098">
    <property type="entry name" value="Ribonuclease H-like"/>
    <property type="match status" value="1"/>
</dbReference>
<feature type="region of interest" description="Disordered" evidence="1">
    <location>
        <begin position="377"/>
        <end position="400"/>
    </location>
</feature>
<dbReference type="InterPro" id="IPR001584">
    <property type="entry name" value="Integrase_cat-core"/>
</dbReference>
<feature type="domain" description="Integrase catalytic" evidence="2">
    <location>
        <begin position="134"/>
        <end position="304"/>
    </location>
</feature>
<dbReference type="Pfam" id="PF13683">
    <property type="entry name" value="rve_3"/>
    <property type="match status" value="1"/>
</dbReference>
<dbReference type="InterPro" id="IPR047656">
    <property type="entry name" value="IS481-like_transpos"/>
</dbReference>
<dbReference type="PANTHER" id="PTHR35004">
    <property type="entry name" value="TRANSPOSASE RV3428C-RELATED"/>
    <property type="match status" value="1"/>
</dbReference>